<keyword evidence="5 6" id="KW-0472">Membrane</keyword>
<dbReference type="AlphaFoldDB" id="A0A382GB40"/>
<evidence type="ECO:0000256" key="1">
    <source>
        <dbReference type="ARBA" id="ARBA00004651"/>
    </source>
</evidence>
<proteinExistence type="predicted"/>
<evidence type="ECO:0000256" key="5">
    <source>
        <dbReference type="ARBA" id="ARBA00023136"/>
    </source>
</evidence>
<evidence type="ECO:0000313" key="8">
    <source>
        <dbReference type="EMBL" id="SVB72129.1"/>
    </source>
</evidence>
<evidence type="ECO:0000256" key="2">
    <source>
        <dbReference type="ARBA" id="ARBA00022475"/>
    </source>
</evidence>
<protein>
    <recommendedName>
        <fullName evidence="7">MotA/TolQ/ExbB proton channel domain-containing protein</fullName>
    </recommendedName>
</protein>
<accession>A0A382GB40</accession>
<feature type="transmembrane region" description="Helical" evidence="6">
    <location>
        <begin position="90"/>
        <end position="110"/>
    </location>
</feature>
<comment type="subcellular location">
    <subcellularLocation>
        <location evidence="1">Cell membrane</location>
        <topology evidence="1">Multi-pass membrane protein</topology>
    </subcellularLocation>
</comment>
<dbReference type="InterPro" id="IPR002898">
    <property type="entry name" value="MotA_ExbB_proton_chnl"/>
</dbReference>
<evidence type="ECO:0000259" key="7">
    <source>
        <dbReference type="Pfam" id="PF01618"/>
    </source>
</evidence>
<feature type="domain" description="MotA/TolQ/ExbB proton channel" evidence="7">
    <location>
        <begin position="91"/>
        <end position="153"/>
    </location>
</feature>
<dbReference type="Pfam" id="PF01618">
    <property type="entry name" value="MotA_ExbB"/>
    <property type="match status" value="1"/>
</dbReference>
<feature type="transmembrane region" description="Helical" evidence="6">
    <location>
        <begin position="40"/>
        <end position="60"/>
    </location>
</feature>
<organism evidence="8">
    <name type="scientific">marine metagenome</name>
    <dbReference type="NCBI Taxonomy" id="408172"/>
    <lineage>
        <taxon>unclassified sequences</taxon>
        <taxon>metagenomes</taxon>
        <taxon>ecological metagenomes</taxon>
    </lineage>
</organism>
<keyword evidence="3 6" id="KW-0812">Transmembrane</keyword>
<feature type="transmembrane region" description="Helical" evidence="6">
    <location>
        <begin position="131"/>
        <end position="153"/>
    </location>
</feature>
<evidence type="ECO:0000256" key="6">
    <source>
        <dbReference type="SAM" id="Phobius"/>
    </source>
</evidence>
<name>A0A382GB40_9ZZZZ</name>
<evidence type="ECO:0000256" key="4">
    <source>
        <dbReference type="ARBA" id="ARBA00022989"/>
    </source>
</evidence>
<keyword evidence="2" id="KW-1003">Cell membrane</keyword>
<sequence>MIKKTLARWWLITTITLCGVFPLWKFGIFSDIYQADVTSIHLVIYGVFILATILTGIAAWRTNISDNQTGHYNKTTGKIVDVCWFSSETMMALGLIGTIAGMIYLFGMIFDQIDPSDPEDLKEALSHMARGLSTAMYTTICGMIGALIIKVQLMNIEFDNNSL</sequence>
<keyword evidence="4 6" id="KW-1133">Transmembrane helix</keyword>
<dbReference type="EMBL" id="UINC01054430">
    <property type="protein sequence ID" value="SVB72129.1"/>
    <property type="molecule type" value="Genomic_DNA"/>
</dbReference>
<reference evidence="8" key="1">
    <citation type="submission" date="2018-05" db="EMBL/GenBank/DDBJ databases">
        <authorList>
            <person name="Lanie J.A."/>
            <person name="Ng W.-L."/>
            <person name="Kazmierczak K.M."/>
            <person name="Andrzejewski T.M."/>
            <person name="Davidsen T.M."/>
            <person name="Wayne K.J."/>
            <person name="Tettelin H."/>
            <person name="Glass J.I."/>
            <person name="Rusch D."/>
            <person name="Podicherti R."/>
            <person name="Tsui H.-C.T."/>
            <person name="Winkler M.E."/>
        </authorList>
    </citation>
    <scope>NUCLEOTIDE SEQUENCE</scope>
</reference>
<dbReference type="GO" id="GO:0005886">
    <property type="term" value="C:plasma membrane"/>
    <property type="evidence" value="ECO:0007669"/>
    <property type="project" value="UniProtKB-SubCell"/>
</dbReference>
<feature type="transmembrane region" description="Helical" evidence="6">
    <location>
        <begin position="6"/>
        <end position="28"/>
    </location>
</feature>
<gene>
    <name evidence="8" type="ORF">METZ01_LOCUS224983</name>
</gene>
<evidence type="ECO:0000256" key="3">
    <source>
        <dbReference type="ARBA" id="ARBA00022692"/>
    </source>
</evidence>